<proteinExistence type="inferred from homology"/>
<comment type="caution">
    <text evidence="9">The sequence shown here is derived from an EMBL/GenBank/DDBJ whole genome shotgun (WGS) entry which is preliminary data.</text>
</comment>
<keyword evidence="4" id="KW-0342">GTP-binding</keyword>
<dbReference type="InterPro" id="IPR005225">
    <property type="entry name" value="Small_GTP-bd"/>
</dbReference>
<dbReference type="SUPFAM" id="SSF52540">
    <property type="entry name" value="P-loop containing nucleoside triphosphate hydrolases"/>
    <property type="match status" value="1"/>
</dbReference>
<feature type="region of interest" description="Disordered" evidence="7">
    <location>
        <begin position="389"/>
        <end position="444"/>
    </location>
</feature>
<dbReference type="PROSITE" id="PS51420">
    <property type="entry name" value="RHO"/>
    <property type="match status" value="1"/>
</dbReference>
<accession>A0ABQ9USP9</accession>
<dbReference type="InterPro" id="IPR001806">
    <property type="entry name" value="Small_GTPase"/>
</dbReference>
<dbReference type="PROSITE" id="PS51419">
    <property type="entry name" value="RAB"/>
    <property type="match status" value="1"/>
</dbReference>
<name>A0ABQ9USP9_SAGOE</name>
<feature type="compositionally biased region" description="Polar residues" evidence="7">
    <location>
        <begin position="317"/>
        <end position="329"/>
    </location>
</feature>
<feature type="region of interest" description="Disordered" evidence="7">
    <location>
        <begin position="184"/>
        <end position="222"/>
    </location>
</feature>
<organism evidence="9 10">
    <name type="scientific">Saguinus oedipus</name>
    <name type="common">Cotton-top tamarin</name>
    <name type="synonym">Oedipomidas oedipus</name>
    <dbReference type="NCBI Taxonomy" id="9490"/>
    <lineage>
        <taxon>Eukaryota</taxon>
        <taxon>Metazoa</taxon>
        <taxon>Chordata</taxon>
        <taxon>Craniata</taxon>
        <taxon>Vertebrata</taxon>
        <taxon>Euteleostomi</taxon>
        <taxon>Mammalia</taxon>
        <taxon>Eutheria</taxon>
        <taxon>Euarchontoglires</taxon>
        <taxon>Primates</taxon>
        <taxon>Haplorrhini</taxon>
        <taxon>Platyrrhini</taxon>
        <taxon>Cebidae</taxon>
        <taxon>Callitrichinae</taxon>
        <taxon>Saguinus</taxon>
    </lineage>
</organism>
<evidence type="ECO:0000256" key="7">
    <source>
        <dbReference type="SAM" id="MobiDB-lite"/>
    </source>
</evidence>
<protein>
    <recommendedName>
        <fullName evidence="2">small monomeric GTPase</fullName>
        <ecNumber evidence="2">3.6.5.2</ecNumber>
    </recommendedName>
</protein>
<dbReference type="EMBL" id="JASSZA010000010">
    <property type="protein sequence ID" value="KAK2100113.1"/>
    <property type="molecule type" value="Genomic_DNA"/>
</dbReference>
<evidence type="ECO:0000256" key="3">
    <source>
        <dbReference type="ARBA" id="ARBA00022741"/>
    </source>
</evidence>
<feature type="compositionally biased region" description="Pro residues" evidence="7">
    <location>
        <begin position="415"/>
        <end position="424"/>
    </location>
</feature>
<keyword evidence="6" id="KW-0636">Prenylation</keyword>
<dbReference type="SMART" id="SM00173">
    <property type="entry name" value="RAS"/>
    <property type="match status" value="1"/>
</dbReference>
<evidence type="ECO:0000313" key="9">
    <source>
        <dbReference type="EMBL" id="KAK2100113.1"/>
    </source>
</evidence>
<dbReference type="SMART" id="SM00175">
    <property type="entry name" value="RAB"/>
    <property type="match status" value="1"/>
</dbReference>
<keyword evidence="8" id="KW-0812">Transmembrane</keyword>
<sequence>MNFDYLFKLLLIGDSGVGKSCLLLRFADDTYTESYISTIGVDFKIRTIELDGKTIKLQIVSVALPKTPSTEWDTAGQERFRTITSSYYRGAHGIIVVYDVTDQESYANVKQWLQEIDRYASENVNKLLVGNKSDLTTKKVVDNTTAKEFADSLGIPFLETSAKNATNVEQAFMTMAAEIKKRMGPGAASGGERPNLKIDSTPVKPAGPSTVLSGKEAGGRQLRRGTKLRCGVGRPARGPTAPDPTSFRVTPNAAAPIQPLSWILCGSRPGASAASDSDKCLALQPFALSARPRGPSAAVRVAGVSRRAGCRVAAASTRSGEWTAASSSGLGVVRGPTRGARRPSPARGRSRGGPAPSSAPPASRAGERGSRGRGIAGCAIWARAAGSGRAPRVHRPAPHAPHGPAAPVPAASPASPKPHGPCPAGPKRGPGGVPLRPGPALAPPGPPPGAGAMAFTFAAFCYMLTLVLCASLIFFVIWHVRPGWGWGRGGGQGHAEREGSKAGGIRAPGKLGAPSLLSPNHRLVGFAPINTRDGRLSSWGPPSSAAPACLCVCQSAPDPLLCPPPLPHAARGVGGGIQEFLILYLLCTPPPPTIQPPPLVRRAVCLSAAPPCGFFQPA</sequence>
<dbReference type="SMART" id="SM00174">
    <property type="entry name" value="RHO"/>
    <property type="match status" value="1"/>
</dbReference>
<evidence type="ECO:0000313" key="10">
    <source>
        <dbReference type="Proteomes" id="UP001266305"/>
    </source>
</evidence>
<dbReference type="PROSITE" id="PS51421">
    <property type="entry name" value="RAS"/>
    <property type="match status" value="1"/>
</dbReference>
<dbReference type="InterPro" id="IPR027417">
    <property type="entry name" value="P-loop_NTPase"/>
</dbReference>
<dbReference type="InterPro" id="IPR057289">
    <property type="entry name" value="Rab1/Ypt1"/>
</dbReference>
<keyword evidence="3" id="KW-0547">Nucleotide-binding</keyword>
<feature type="region of interest" description="Disordered" evidence="7">
    <location>
        <begin position="232"/>
        <end position="251"/>
    </location>
</feature>
<dbReference type="PRINTS" id="PR00449">
    <property type="entry name" value="RASTRNSFRMNG"/>
</dbReference>
<evidence type="ECO:0000256" key="1">
    <source>
        <dbReference type="ARBA" id="ARBA00006270"/>
    </source>
</evidence>
<dbReference type="SMART" id="SM00176">
    <property type="entry name" value="RAN"/>
    <property type="match status" value="1"/>
</dbReference>
<dbReference type="EC" id="3.6.5.2" evidence="2"/>
<dbReference type="InterPro" id="IPR050227">
    <property type="entry name" value="Rab"/>
</dbReference>
<dbReference type="Proteomes" id="UP001266305">
    <property type="component" value="Unassembled WGS sequence"/>
</dbReference>
<feature type="compositionally biased region" description="Pro residues" evidence="7">
    <location>
        <begin position="398"/>
        <end position="407"/>
    </location>
</feature>
<feature type="compositionally biased region" description="Low complexity" evidence="7">
    <location>
        <begin position="334"/>
        <end position="364"/>
    </location>
</feature>
<feature type="region of interest" description="Disordered" evidence="7">
    <location>
        <begin position="315"/>
        <end position="372"/>
    </location>
</feature>
<reference evidence="9 10" key="1">
    <citation type="submission" date="2023-05" db="EMBL/GenBank/DDBJ databases">
        <title>B98-5 Cell Line De Novo Hybrid Assembly: An Optical Mapping Approach.</title>
        <authorList>
            <person name="Kananen K."/>
            <person name="Auerbach J.A."/>
            <person name="Kautto E."/>
            <person name="Blachly J.S."/>
        </authorList>
    </citation>
    <scope>NUCLEOTIDE SEQUENCE [LARGE SCALE GENOMIC DNA]</scope>
    <source>
        <strain evidence="9">B95-8</strain>
        <tissue evidence="9">Cell line</tissue>
    </source>
</reference>
<gene>
    <name evidence="9" type="ORF">P7K49_021461</name>
</gene>
<dbReference type="CDD" id="cd01869">
    <property type="entry name" value="Rab1_Ypt1"/>
    <property type="match status" value="1"/>
</dbReference>
<keyword evidence="10" id="KW-1185">Reference proteome</keyword>
<comment type="similarity">
    <text evidence="1">Belongs to the small GTPase superfamily. Rab family.</text>
</comment>
<evidence type="ECO:0000256" key="6">
    <source>
        <dbReference type="ARBA" id="ARBA00023289"/>
    </source>
</evidence>
<dbReference type="NCBIfam" id="TIGR00231">
    <property type="entry name" value="small_GTP"/>
    <property type="match status" value="1"/>
</dbReference>
<evidence type="ECO:0000256" key="2">
    <source>
        <dbReference type="ARBA" id="ARBA00011984"/>
    </source>
</evidence>
<keyword evidence="8" id="KW-0472">Membrane</keyword>
<dbReference type="PANTHER" id="PTHR47977">
    <property type="entry name" value="RAS-RELATED PROTEIN RAB"/>
    <property type="match status" value="1"/>
</dbReference>
<evidence type="ECO:0000256" key="4">
    <source>
        <dbReference type="ARBA" id="ARBA00023134"/>
    </source>
</evidence>
<dbReference type="Pfam" id="PF00071">
    <property type="entry name" value="Ras"/>
    <property type="match status" value="1"/>
</dbReference>
<evidence type="ECO:0000256" key="8">
    <source>
        <dbReference type="SAM" id="Phobius"/>
    </source>
</evidence>
<dbReference type="Gene3D" id="3.40.50.300">
    <property type="entry name" value="P-loop containing nucleotide triphosphate hydrolases"/>
    <property type="match status" value="1"/>
</dbReference>
<evidence type="ECO:0000256" key="5">
    <source>
        <dbReference type="ARBA" id="ARBA00023288"/>
    </source>
</evidence>
<keyword evidence="5" id="KW-0449">Lipoprotein</keyword>
<keyword evidence="8" id="KW-1133">Transmembrane helix</keyword>
<feature type="transmembrane region" description="Helical" evidence="8">
    <location>
        <begin position="452"/>
        <end position="478"/>
    </location>
</feature>